<proteinExistence type="predicted"/>
<keyword evidence="3" id="KW-1185">Reference proteome</keyword>
<accession>A0ABM8PRN8</accession>
<evidence type="ECO:0000256" key="1">
    <source>
        <dbReference type="SAM" id="MobiDB-lite"/>
    </source>
</evidence>
<reference evidence="2 3" key="1">
    <citation type="submission" date="2020-11" db="EMBL/GenBank/DDBJ databases">
        <authorList>
            <person name="Lassalle F."/>
        </authorList>
    </citation>
    <scope>NUCLEOTIDE SEQUENCE [LARGE SCALE GENOMIC DNA]</scope>
    <source>
        <strain evidence="2 3">JC140</strain>
    </source>
</reference>
<organism evidence="2 3">
    <name type="scientific">Pseudorhizobium endolithicum</name>
    <dbReference type="NCBI Taxonomy" id="1191678"/>
    <lineage>
        <taxon>Bacteria</taxon>
        <taxon>Pseudomonadati</taxon>
        <taxon>Pseudomonadota</taxon>
        <taxon>Alphaproteobacteria</taxon>
        <taxon>Hyphomicrobiales</taxon>
        <taxon>Rhizobiaceae</taxon>
        <taxon>Rhizobium/Agrobacterium group</taxon>
        <taxon>Pseudorhizobium</taxon>
    </lineage>
</organism>
<dbReference type="Proteomes" id="UP000606921">
    <property type="component" value="Unassembled WGS sequence"/>
</dbReference>
<evidence type="ECO:0000313" key="2">
    <source>
        <dbReference type="EMBL" id="CAD7044753.1"/>
    </source>
</evidence>
<comment type="caution">
    <text evidence="2">The sequence shown here is derived from an EMBL/GenBank/DDBJ whole genome shotgun (WGS) entry which is preliminary data.</text>
</comment>
<feature type="region of interest" description="Disordered" evidence="1">
    <location>
        <begin position="1"/>
        <end position="26"/>
    </location>
</feature>
<name>A0ABM8PRN8_9HYPH</name>
<protein>
    <submittedName>
        <fullName evidence="2">Uncharacterized protein</fullName>
    </submittedName>
</protein>
<dbReference type="EMBL" id="CABFWF030000013">
    <property type="protein sequence ID" value="CAD7044753.1"/>
    <property type="molecule type" value="Genomic_DNA"/>
</dbReference>
<evidence type="ECO:0000313" key="3">
    <source>
        <dbReference type="Proteomes" id="UP000606921"/>
    </source>
</evidence>
<sequence>MTPPKMRTAAKLSSHLSKSGGYRESPVSKACTDIYSNSSLSAMDLAVSVISRRHRLSPSTARVVCQLAGIGGA</sequence>
<gene>
    <name evidence="2" type="ORF">REJC140_03863</name>
</gene>